<sequence>MEVLYHHIPLQVRKMKNPILITRAGLGPIAARKVLKGEPLLPKAKASLSSTSNCPSTVETWIPKRKRKPILLQHLFTSDYILKKIFRKEGPPLHVEFDSLPSWAFCHRTVEMHKEAAGREF</sequence>
<gene>
    <name evidence="1" type="ORF">SO802_006290</name>
</gene>
<name>A0AAW2DKG4_9ROSI</name>
<protein>
    <submittedName>
        <fullName evidence="1">Uncharacterized protein</fullName>
    </submittedName>
</protein>
<dbReference type="Proteomes" id="UP001459277">
    <property type="component" value="Unassembled WGS sequence"/>
</dbReference>
<evidence type="ECO:0000313" key="1">
    <source>
        <dbReference type="EMBL" id="KAL0011182.1"/>
    </source>
</evidence>
<organism evidence="1 2">
    <name type="scientific">Lithocarpus litseifolius</name>
    <dbReference type="NCBI Taxonomy" id="425828"/>
    <lineage>
        <taxon>Eukaryota</taxon>
        <taxon>Viridiplantae</taxon>
        <taxon>Streptophyta</taxon>
        <taxon>Embryophyta</taxon>
        <taxon>Tracheophyta</taxon>
        <taxon>Spermatophyta</taxon>
        <taxon>Magnoliopsida</taxon>
        <taxon>eudicotyledons</taxon>
        <taxon>Gunneridae</taxon>
        <taxon>Pentapetalae</taxon>
        <taxon>rosids</taxon>
        <taxon>fabids</taxon>
        <taxon>Fagales</taxon>
        <taxon>Fagaceae</taxon>
        <taxon>Lithocarpus</taxon>
    </lineage>
</organism>
<evidence type="ECO:0000313" key="2">
    <source>
        <dbReference type="Proteomes" id="UP001459277"/>
    </source>
</evidence>
<dbReference type="AlphaFoldDB" id="A0AAW2DKG4"/>
<proteinExistence type="predicted"/>
<accession>A0AAW2DKG4</accession>
<keyword evidence="2" id="KW-1185">Reference proteome</keyword>
<comment type="caution">
    <text evidence="1">The sequence shown here is derived from an EMBL/GenBank/DDBJ whole genome shotgun (WGS) entry which is preliminary data.</text>
</comment>
<reference evidence="1 2" key="1">
    <citation type="submission" date="2024-01" db="EMBL/GenBank/DDBJ databases">
        <title>A telomere-to-telomere, gap-free genome of sweet tea (Lithocarpus litseifolius).</title>
        <authorList>
            <person name="Zhou J."/>
        </authorList>
    </citation>
    <scope>NUCLEOTIDE SEQUENCE [LARGE SCALE GENOMIC DNA]</scope>
    <source>
        <strain evidence="1">Zhou-2022a</strain>
        <tissue evidence="1">Leaf</tissue>
    </source>
</reference>
<dbReference type="EMBL" id="JAZDWU010000002">
    <property type="protein sequence ID" value="KAL0011182.1"/>
    <property type="molecule type" value="Genomic_DNA"/>
</dbReference>